<dbReference type="SUPFAM" id="SSF48452">
    <property type="entry name" value="TPR-like"/>
    <property type="match status" value="1"/>
</dbReference>
<gene>
    <name evidence="8" type="ORF">A4D02_26630</name>
</gene>
<organism evidence="8 9">
    <name type="scientific">Niastella koreensis</name>
    <dbReference type="NCBI Taxonomy" id="354356"/>
    <lineage>
        <taxon>Bacteria</taxon>
        <taxon>Pseudomonadati</taxon>
        <taxon>Bacteroidota</taxon>
        <taxon>Chitinophagia</taxon>
        <taxon>Chitinophagales</taxon>
        <taxon>Chitinophagaceae</taxon>
        <taxon>Niastella</taxon>
    </lineage>
</organism>
<comment type="similarity">
    <text evidence="2">Belongs to the SusD family.</text>
</comment>
<evidence type="ECO:0000313" key="8">
    <source>
        <dbReference type="EMBL" id="OQP50018.1"/>
    </source>
</evidence>
<evidence type="ECO:0000256" key="2">
    <source>
        <dbReference type="ARBA" id="ARBA00006275"/>
    </source>
</evidence>
<evidence type="ECO:0000256" key="1">
    <source>
        <dbReference type="ARBA" id="ARBA00004442"/>
    </source>
</evidence>
<sequence length="495" mass="55021">MAINNKYFKPLIVPAALVMMGWLSGCKKFLDVPPKDKVSQTTLLSTEQGFKDALTGVYLTMDKNSTNGLGNGLYTNDLTMGMVSTLGFEYDNANNTGILGESLFSNAVYYYYTQTRVNTEIAAIWGGLYNNIANLNNLLSQIEEKKDIFTGDSYNRVKGEAIALRALFHFDLARLFGQPPVTGMNEKAIPYITQYKVNPTQFATLQEALGGCINDLNTAKDLLAQTDTSAVLKATEDPFTSYTQNHLNYWAVQALLARVYLYKGDLDNAEKYARSVIGANKFPLITSNVAAAGNVVRDRTFSQELLFALYSGNIKSYNLNLFNLSSGAGTPLQLTTRRNTIYVAGSGSAADYRYTSWFDNSLAGLLVPSKFFQDANLPYLLQNIMPLIRVSEMYYIAAECANRKNDLTTSVVYLNQVRQARGLNALNASGINTADSVSNEIMREYQKEFIQEGQTFYYYKRLNKDLRQATGTTAPDVTGAYVLPVPDKEKEYNNP</sequence>
<dbReference type="InterPro" id="IPR011990">
    <property type="entry name" value="TPR-like_helical_dom_sf"/>
</dbReference>
<evidence type="ECO:0008006" key="10">
    <source>
        <dbReference type="Google" id="ProtNLM"/>
    </source>
</evidence>
<dbReference type="PROSITE" id="PS51257">
    <property type="entry name" value="PROKAR_LIPOPROTEIN"/>
    <property type="match status" value="1"/>
</dbReference>
<feature type="domain" description="SusD-like N-terminal" evidence="7">
    <location>
        <begin position="79"/>
        <end position="261"/>
    </location>
</feature>
<dbReference type="Pfam" id="PF14322">
    <property type="entry name" value="SusD-like_3"/>
    <property type="match status" value="1"/>
</dbReference>
<protein>
    <recommendedName>
        <fullName evidence="10">RagB/SusD domain-containing protein</fullName>
    </recommendedName>
</protein>
<dbReference type="Pfam" id="PF07980">
    <property type="entry name" value="SusD_RagB"/>
    <property type="match status" value="1"/>
</dbReference>
<evidence type="ECO:0000256" key="5">
    <source>
        <dbReference type="ARBA" id="ARBA00023237"/>
    </source>
</evidence>
<dbReference type="Proteomes" id="UP000192277">
    <property type="component" value="Unassembled WGS sequence"/>
</dbReference>
<evidence type="ECO:0000313" key="9">
    <source>
        <dbReference type="Proteomes" id="UP000192277"/>
    </source>
</evidence>
<proteinExistence type="inferred from homology"/>
<dbReference type="InterPro" id="IPR012944">
    <property type="entry name" value="SusD_RagB_dom"/>
</dbReference>
<dbReference type="Gene3D" id="1.25.40.390">
    <property type="match status" value="1"/>
</dbReference>
<evidence type="ECO:0000256" key="3">
    <source>
        <dbReference type="ARBA" id="ARBA00022729"/>
    </source>
</evidence>
<comment type="subcellular location">
    <subcellularLocation>
        <location evidence="1">Cell outer membrane</location>
    </subcellularLocation>
</comment>
<feature type="domain" description="RagB/SusD" evidence="6">
    <location>
        <begin position="383"/>
        <end position="463"/>
    </location>
</feature>
<evidence type="ECO:0000256" key="4">
    <source>
        <dbReference type="ARBA" id="ARBA00023136"/>
    </source>
</evidence>
<keyword evidence="5" id="KW-0998">Cell outer membrane</keyword>
<evidence type="ECO:0000259" key="7">
    <source>
        <dbReference type="Pfam" id="PF14322"/>
    </source>
</evidence>
<dbReference type="EMBL" id="LWBO01000007">
    <property type="protein sequence ID" value="OQP50018.1"/>
    <property type="molecule type" value="Genomic_DNA"/>
</dbReference>
<comment type="caution">
    <text evidence="8">The sequence shown here is derived from an EMBL/GenBank/DDBJ whole genome shotgun (WGS) entry which is preliminary data.</text>
</comment>
<dbReference type="RefSeq" id="WP_014219330.1">
    <property type="nucleotide sequence ID" value="NZ_LWBO01000007.1"/>
</dbReference>
<keyword evidence="3" id="KW-0732">Signal</keyword>
<dbReference type="InterPro" id="IPR033985">
    <property type="entry name" value="SusD-like_N"/>
</dbReference>
<reference evidence="8 9" key="1">
    <citation type="submission" date="2016-04" db="EMBL/GenBank/DDBJ databases">
        <authorList>
            <person name="Chen L."/>
            <person name="Zhuang W."/>
            <person name="Wang G."/>
        </authorList>
    </citation>
    <scope>NUCLEOTIDE SEQUENCE [LARGE SCALE GENOMIC DNA]</scope>
    <source>
        <strain evidence="9">GR20</strain>
    </source>
</reference>
<accession>A0ABX3NZD4</accession>
<keyword evidence="4" id="KW-0472">Membrane</keyword>
<keyword evidence="9" id="KW-1185">Reference proteome</keyword>
<evidence type="ECO:0000259" key="6">
    <source>
        <dbReference type="Pfam" id="PF07980"/>
    </source>
</evidence>
<name>A0ABX3NZD4_9BACT</name>